<dbReference type="AlphaFoldDB" id="A0A382CVC0"/>
<dbReference type="EMBL" id="UINC01035985">
    <property type="protein sequence ID" value="SVB29257.1"/>
    <property type="molecule type" value="Genomic_DNA"/>
</dbReference>
<dbReference type="InterPro" id="IPR006860">
    <property type="entry name" value="FecR"/>
</dbReference>
<organism evidence="2">
    <name type="scientific">marine metagenome</name>
    <dbReference type="NCBI Taxonomy" id="408172"/>
    <lineage>
        <taxon>unclassified sequences</taxon>
        <taxon>metagenomes</taxon>
        <taxon>ecological metagenomes</taxon>
    </lineage>
</organism>
<dbReference type="Pfam" id="PF04773">
    <property type="entry name" value="FecR"/>
    <property type="match status" value="1"/>
</dbReference>
<sequence>MRQKHLKYLLLIFVCLVTINIQGSAVASDISARVVGVEGVVSVIREGNTTPVTRGESLYKSDRITTEENASIELKLLDGSLINLGELADLTIVELVFDPIKKDGFNDLKIATGAFRLISGSIAKLGPDLMKLDTPVATIGIRGTSLVGKASEVGKQNHIILVADPNGTVGEVVVENSAGVVTLSKKGEGVTLNNPTENPTETKKIFKTEFIDDLAKQVPEIKYENLQDRQFRSLFWFND</sequence>
<feature type="domain" description="FecR protein" evidence="1">
    <location>
        <begin position="62"/>
        <end position="151"/>
    </location>
</feature>
<accession>A0A382CVC0</accession>
<dbReference type="PANTHER" id="PTHR38731">
    <property type="entry name" value="LIPL45-RELATED LIPOPROTEIN-RELATED"/>
    <property type="match status" value="1"/>
</dbReference>
<evidence type="ECO:0000313" key="2">
    <source>
        <dbReference type="EMBL" id="SVB29257.1"/>
    </source>
</evidence>
<evidence type="ECO:0000259" key="1">
    <source>
        <dbReference type="Pfam" id="PF04773"/>
    </source>
</evidence>
<reference evidence="2" key="1">
    <citation type="submission" date="2018-05" db="EMBL/GenBank/DDBJ databases">
        <authorList>
            <person name="Lanie J.A."/>
            <person name="Ng W.-L."/>
            <person name="Kazmierczak K.M."/>
            <person name="Andrzejewski T.M."/>
            <person name="Davidsen T.M."/>
            <person name="Wayne K.J."/>
            <person name="Tettelin H."/>
            <person name="Glass J.I."/>
            <person name="Rusch D."/>
            <person name="Podicherti R."/>
            <person name="Tsui H.-C.T."/>
            <person name="Winkler M.E."/>
        </authorList>
    </citation>
    <scope>NUCLEOTIDE SEQUENCE</scope>
</reference>
<gene>
    <name evidence="2" type="ORF">METZ01_LOCUS182111</name>
</gene>
<name>A0A382CVC0_9ZZZZ</name>
<proteinExistence type="predicted"/>
<dbReference type="PANTHER" id="PTHR38731:SF1">
    <property type="entry name" value="FECR PROTEIN DOMAIN-CONTAINING PROTEIN"/>
    <property type="match status" value="1"/>
</dbReference>
<protein>
    <recommendedName>
        <fullName evidence="1">FecR protein domain-containing protein</fullName>
    </recommendedName>
</protein>